<dbReference type="GO" id="GO:0050136">
    <property type="term" value="F:NADH dehydrogenase (quinone) (non-electrogenic) activity"/>
    <property type="evidence" value="ECO:0007669"/>
    <property type="project" value="UniProtKB-UniRule"/>
</dbReference>
<keyword evidence="11 12" id="KW-0472">Membrane</keyword>
<dbReference type="SUPFAM" id="SSF54862">
    <property type="entry name" value="4Fe-4S ferredoxins"/>
    <property type="match status" value="1"/>
</dbReference>
<dbReference type="InterPro" id="IPR017900">
    <property type="entry name" value="4Fe4S_Fe_S_CS"/>
</dbReference>
<feature type="binding site" evidence="12">
    <location>
        <position position="113"/>
    </location>
    <ligand>
        <name>[4Fe-4S] cluster</name>
        <dbReference type="ChEBI" id="CHEBI:49883"/>
        <label>2</label>
    </ligand>
</feature>
<reference evidence="15" key="1">
    <citation type="submission" date="2015-09" db="EMBL/GenBank/DDBJ databases">
        <authorList>
            <person name="Daims H."/>
        </authorList>
    </citation>
    <scope>NUCLEOTIDE SEQUENCE [LARGE SCALE GENOMIC DNA]</scope>
</reference>
<dbReference type="STRING" id="1715989.NITINOP_1112"/>
<keyword evidence="7 12" id="KW-0408">Iron</keyword>
<keyword evidence="2 12" id="KW-0004">4Fe-4S</keyword>
<evidence type="ECO:0000256" key="12">
    <source>
        <dbReference type="HAMAP-Rule" id="MF_01351"/>
    </source>
</evidence>
<dbReference type="InterPro" id="IPR017896">
    <property type="entry name" value="4Fe4S_Fe-S-bd"/>
</dbReference>
<feature type="binding site" evidence="12">
    <location>
        <position position="72"/>
    </location>
    <ligand>
        <name>[4Fe-4S] cluster</name>
        <dbReference type="ChEBI" id="CHEBI:49883"/>
        <label>1</label>
    </ligand>
</feature>
<name>A0A0S4KNZ8_9BACT</name>
<evidence type="ECO:0000256" key="3">
    <source>
        <dbReference type="ARBA" id="ARBA00022719"/>
    </source>
</evidence>
<dbReference type="PANTHER" id="PTHR10849">
    <property type="entry name" value="NADH DEHYDROGENASE UBIQUINONE IRON-SULFUR PROTEIN 8, MITOCHONDRIAL"/>
    <property type="match status" value="1"/>
</dbReference>
<sequence length="195" mass="22810">MSVGALTKKIVQAALFHEIWTAMKVTFRHMFHRPITFQYPREQRTIPDTHRGALGLLRYDDGRERCVGCDLCEAACPSRCIKVISAEDEARPLQRYAVEFYIDITKCVFCGYCVEACPVNALAMTKMYEFSTHDKRALLFDKKKLYEIGERHLEDGKKYLYAHNQEQNVEESREYRYYFPQSVLRSTQPPPKHLS</sequence>
<dbReference type="AlphaFoldDB" id="A0A0S4KNZ8"/>
<dbReference type="PROSITE" id="PS51379">
    <property type="entry name" value="4FE4S_FER_2"/>
    <property type="match status" value="2"/>
</dbReference>
<dbReference type="KEGG" id="nio:NITINOP_1112"/>
<comment type="similarity">
    <text evidence="12">Belongs to the complex I 23 kDa subunit family.</text>
</comment>
<feature type="binding site" evidence="12">
    <location>
        <position position="69"/>
    </location>
    <ligand>
        <name>[4Fe-4S] cluster</name>
        <dbReference type="ChEBI" id="CHEBI:49883"/>
        <label>1</label>
    </ligand>
</feature>
<proteinExistence type="inferred from homology"/>
<keyword evidence="6 12" id="KW-1278">Translocase</keyword>
<feature type="domain" description="4Fe-4S ferredoxin-type" evidence="13">
    <location>
        <begin position="98"/>
        <end position="127"/>
    </location>
</feature>
<comment type="function">
    <text evidence="12">NDH-1 shuttles electrons from NADH, via FMN and iron-sulfur (Fe-S) centers, to quinones in the respiratory chain. The immediate electron acceptor for the enzyme in this species is believed to be ubiquinone. Couples the redox reaction to proton translocation (for every two electrons transferred, four hydrogen ions are translocated across the cytoplasmic membrane), and thus conserves the redox energy in a proton gradient.</text>
</comment>
<dbReference type="NCBIfam" id="TIGR01971">
    <property type="entry name" value="NuoI"/>
    <property type="match status" value="1"/>
</dbReference>
<evidence type="ECO:0000256" key="6">
    <source>
        <dbReference type="ARBA" id="ARBA00022967"/>
    </source>
</evidence>
<evidence type="ECO:0000313" key="14">
    <source>
        <dbReference type="EMBL" id="CUQ66087.1"/>
    </source>
</evidence>
<feature type="binding site" evidence="12">
    <location>
        <position position="76"/>
    </location>
    <ligand>
        <name>[4Fe-4S] cluster</name>
        <dbReference type="ChEBI" id="CHEBI:49883"/>
        <label>2</label>
    </ligand>
</feature>
<dbReference type="Gene3D" id="3.30.70.3270">
    <property type="match status" value="1"/>
</dbReference>
<feature type="binding site" evidence="12">
    <location>
        <position position="110"/>
    </location>
    <ligand>
        <name>[4Fe-4S] cluster</name>
        <dbReference type="ChEBI" id="CHEBI:49883"/>
        <label>2</label>
    </ligand>
</feature>
<comment type="subcellular location">
    <subcellularLocation>
        <location evidence="12">Cell membrane</location>
        <topology evidence="12">Peripheral membrane protein</topology>
    </subcellularLocation>
</comment>
<evidence type="ECO:0000256" key="10">
    <source>
        <dbReference type="ARBA" id="ARBA00023075"/>
    </source>
</evidence>
<keyword evidence="15" id="KW-1185">Reference proteome</keyword>
<keyword evidence="5" id="KW-0677">Repeat</keyword>
<dbReference type="GO" id="GO:0048038">
    <property type="term" value="F:quinone binding"/>
    <property type="evidence" value="ECO:0007669"/>
    <property type="project" value="UniProtKB-KW"/>
</dbReference>
<dbReference type="NCBIfam" id="NF004538">
    <property type="entry name" value="PRK05888.1-4"/>
    <property type="match status" value="1"/>
</dbReference>
<evidence type="ECO:0000256" key="9">
    <source>
        <dbReference type="ARBA" id="ARBA00023027"/>
    </source>
</evidence>
<evidence type="ECO:0000256" key="2">
    <source>
        <dbReference type="ARBA" id="ARBA00022485"/>
    </source>
</evidence>
<evidence type="ECO:0000256" key="4">
    <source>
        <dbReference type="ARBA" id="ARBA00022723"/>
    </source>
</evidence>
<comment type="cofactor">
    <cofactor evidence="12">
        <name>[4Fe-4S] cluster</name>
        <dbReference type="ChEBI" id="CHEBI:49883"/>
    </cofactor>
    <text evidence="12">Binds 2 [4Fe-4S] clusters per subunit.</text>
</comment>
<dbReference type="PANTHER" id="PTHR10849:SF24">
    <property type="entry name" value="NADH-QUINONE OXIDOREDUCTASE SUBUNIT I 2"/>
    <property type="match status" value="1"/>
</dbReference>
<evidence type="ECO:0000259" key="13">
    <source>
        <dbReference type="PROSITE" id="PS51379"/>
    </source>
</evidence>
<evidence type="ECO:0000256" key="11">
    <source>
        <dbReference type="ARBA" id="ARBA00023136"/>
    </source>
</evidence>
<evidence type="ECO:0000256" key="1">
    <source>
        <dbReference type="ARBA" id="ARBA00022475"/>
    </source>
</evidence>
<dbReference type="HAMAP" id="MF_01351">
    <property type="entry name" value="NDH1_NuoI"/>
    <property type="match status" value="1"/>
</dbReference>
<evidence type="ECO:0000313" key="15">
    <source>
        <dbReference type="Proteomes" id="UP000066284"/>
    </source>
</evidence>
<dbReference type="EC" id="7.1.1.-" evidence="12"/>
<dbReference type="PROSITE" id="PS00198">
    <property type="entry name" value="4FE4S_FER_1"/>
    <property type="match status" value="1"/>
</dbReference>
<feature type="binding site" evidence="12">
    <location>
        <position position="107"/>
    </location>
    <ligand>
        <name>[4Fe-4S] cluster</name>
        <dbReference type="ChEBI" id="CHEBI:49883"/>
        <label>2</label>
    </ligand>
</feature>
<comment type="catalytic activity">
    <reaction evidence="12">
        <text>a quinone + NADH + 5 H(+)(in) = a quinol + NAD(+) + 4 H(+)(out)</text>
        <dbReference type="Rhea" id="RHEA:57888"/>
        <dbReference type="ChEBI" id="CHEBI:15378"/>
        <dbReference type="ChEBI" id="CHEBI:24646"/>
        <dbReference type="ChEBI" id="CHEBI:57540"/>
        <dbReference type="ChEBI" id="CHEBI:57945"/>
        <dbReference type="ChEBI" id="CHEBI:132124"/>
    </reaction>
</comment>
<accession>A0A0S4KNZ8</accession>
<dbReference type="EMBL" id="LN885086">
    <property type="protein sequence ID" value="CUQ66087.1"/>
    <property type="molecule type" value="Genomic_DNA"/>
</dbReference>
<feature type="domain" description="4Fe-4S ferredoxin-type" evidence="13">
    <location>
        <begin position="55"/>
        <end position="86"/>
    </location>
</feature>
<dbReference type="Pfam" id="PF12838">
    <property type="entry name" value="Fer4_7"/>
    <property type="match status" value="1"/>
</dbReference>
<keyword evidence="9 12" id="KW-0520">NAD</keyword>
<dbReference type="OrthoDB" id="9808559at2"/>
<dbReference type="RefSeq" id="WP_062483877.1">
    <property type="nucleotide sequence ID" value="NZ_LN885086.1"/>
</dbReference>
<keyword evidence="4 12" id="KW-0479">Metal-binding</keyword>
<comment type="subunit">
    <text evidence="12">NDH-1 is composed of 14 different subunits. Subunits NuoA, H, J, K, L, M, N constitute the membrane sector of the complex.</text>
</comment>
<keyword evidence="10 12" id="KW-0830">Ubiquinone</keyword>
<evidence type="ECO:0000256" key="8">
    <source>
        <dbReference type="ARBA" id="ARBA00023014"/>
    </source>
</evidence>
<keyword evidence="3 12" id="KW-0874">Quinone</keyword>
<keyword evidence="14" id="KW-0560">Oxidoreductase</keyword>
<dbReference type="GO" id="GO:0005886">
    <property type="term" value="C:plasma membrane"/>
    <property type="evidence" value="ECO:0007669"/>
    <property type="project" value="UniProtKB-SubCell"/>
</dbReference>
<dbReference type="Proteomes" id="UP000066284">
    <property type="component" value="Chromosome 1"/>
</dbReference>
<feature type="binding site" evidence="12">
    <location>
        <position position="66"/>
    </location>
    <ligand>
        <name>[4Fe-4S] cluster</name>
        <dbReference type="ChEBI" id="CHEBI:49883"/>
        <label>1</label>
    </ligand>
</feature>
<dbReference type="GO" id="GO:0005506">
    <property type="term" value="F:iron ion binding"/>
    <property type="evidence" value="ECO:0007669"/>
    <property type="project" value="UniProtKB-UniRule"/>
</dbReference>
<keyword evidence="8 12" id="KW-0411">Iron-sulfur</keyword>
<evidence type="ECO:0000256" key="7">
    <source>
        <dbReference type="ARBA" id="ARBA00023004"/>
    </source>
</evidence>
<dbReference type="InterPro" id="IPR010226">
    <property type="entry name" value="NADH_quinone_OxRdtase_chainI"/>
</dbReference>
<feature type="binding site" evidence="12">
    <location>
        <position position="117"/>
    </location>
    <ligand>
        <name>[4Fe-4S] cluster</name>
        <dbReference type="ChEBI" id="CHEBI:49883"/>
        <label>1</label>
    </ligand>
</feature>
<organism evidence="14 15">
    <name type="scientific">Candidatus Nitrospira inopinata</name>
    <dbReference type="NCBI Taxonomy" id="1715989"/>
    <lineage>
        <taxon>Bacteria</taxon>
        <taxon>Pseudomonadati</taxon>
        <taxon>Nitrospirota</taxon>
        <taxon>Nitrospiria</taxon>
        <taxon>Nitrospirales</taxon>
        <taxon>Nitrospiraceae</taxon>
        <taxon>Nitrospira</taxon>
    </lineage>
</organism>
<protein>
    <recommendedName>
        <fullName evidence="12">NADH-quinone oxidoreductase subunit I</fullName>
        <ecNumber evidence="12">7.1.1.-</ecNumber>
    </recommendedName>
    <alternativeName>
        <fullName evidence="12">NADH dehydrogenase I subunit I</fullName>
    </alternativeName>
    <alternativeName>
        <fullName evidence="12">NDH-1 subunit I</fullName>
    </alternativeName>
</protein>
<evidence type="ECO:0000256" key="5">
    <source>
        <dbReference type="ARBA" id="ARBA00022737"/>
    </source>
</evidence>
<dbReference type="GO" id="GO:0051539">
    <property type="term" value="F:4 iron, 4 sulfur cluster binding"/>
    <property type="evidence" value="ECO:0007669"/>
    <property type="project" value="UniProtKB-KW"/>
</dbReference>
<gene>
    <name evidence="12 14" type="primary">nuoI</name>
    <name evidence="14" type="ORF">NITINOP_1112</name>
</gene>
<keyword evidence="1 12" id="KW-1003">Cell membrane</keyword>